<dbReference type="InterPro" id="IPR012338">
    <property type="entry name" value="Beta-lactam/transpept-like"/>
</dbReference>
<evidence type="ECO:0000313" key="3">
    <source>
        <dbReference type="Proteomes" id="UP000464658"/>
    </source>
</evidence>
<sequence>MEWMFGKYASNEAYGHTGWTGTMTLIDPKHNLGVVLLTNKKNIHPLFHQKQILINLKVTCSQLVLMEAS</sequence>
<dbReference type="InterPro" id="IPR001466">
    <property type="entry name" value="Beta-lactam-related"/>
</dbReference>
<organism evidence="2 3">
    <name type="scientific">Bacillus safensis</name>
    <dbReference type="NCBI Taxonomy" id="561879"/>
    <lineage>
        <taxon>Bacteria</taxon>
        <taxon>Bacillati</taxon>
        <taxon>Bacillota</taxon>
        <taxon>Bacilli</taxon>
        <taxon>Bacillales</taxon>
        <taxon>Bacillaceae</taxon>
        <taxon>Bacillus</taxon>
    </lineage>
</organism>
<dbReference type="EMBL" id="AP021906">
    <property type="protein sequence ID" value="BBP86678.1"/>
    <property type="molecule type" value="Genomic_DNA"/>
</dbReference>
<dbReference type="AlphaFoldDB" id="A0A5S9M1X3"/>
<dbReference type="Pfam" id="PF00144">
    <property type="entry name" value="Beta-lactamase"/>
    <property type="match status" value="1"/>
</dbReference>
<proteinExistence type="predicted"/>
<dbReference type="Proteomes" id="UP000464658">
    <property type="component" value="Chromosome"/>
</dbReference>
<feature type="domain" description="Beta-lactamase-related" evidence="1">
    <location>
        <begin position="3"/>
        <end position="52"/>
    </location>
</feature>
<reference evidence="2 3" key="1">
    <citation type="submission" date="2019-12" db="EMBL/GenBank/DDBJ databases">
        <title>Full genome sequence of a Bacillus safensis strain isolated from commercially available natto in Indonesia.</title>
        <authorList>
            <person name="Yoshida M."/>
            <person name="Uomi M."/>
            <person name="Waturangi D."/>
            <person name="Ekaputri J.J."/>
            <person name="Setiamarga D.H.E."/>
        </authorList>
    </citation>
    <scope>NUCLEOTIDE SEQUENCE [LARGE SCALE GENOMIC DNA]</scope>
    <source>
        <strain evidence="2 3">IDN1</strain>
    </source>
</reference>
<dbReference type="SUPFAM" id="SSF56601">
    <property type="entry name" value="beta-lactamase/transpeptidase-like"/>
    <property type="match status" value="1"/>
</dbReference>
<protein>
    <recommendedName>
        <fullName evidence="1">Beta-lactamase-related domain-containing protein</fullName>
    </recommendedName>
</protein>
<dbReference type="Gene3D" id="3.40.710.10">
    <property type="entry name" value="DD-peptidase/beta-lactamase superfamily"/>
    <property type="match status" value="1"/>
</dbReference>
<evidence type="ECO:0000313" key="2">
    <source>
        <dbReference type="EMBL" id="BBP86678.1"/>
    </source>
</evidence>
<accession>A0A5S9M1X3</accession>
<gene>
    <name evidence="2" type="ORF">BsIDN1_02960</name>
</gene>
<name>A0A5S9M1X3_BACIA</name>
<evidence type="ECO:0000259" key="1">
    <source>
        <dbReference type="Pfam" id="PF00144"/>
    </source>
</evidence>